<protein>
    <submittedName>
        <fullName evidence="2">Transposase</fullName>
    </submittedName>
</protein>
<organism evidence="2 3">
    <name type="scientific">Asaccharospora irregularis DSM 2635</name>
    <dbReference type="NCBI Taxonomy" id="1121321"/>
    <lineage>
        <taxon>Bacteria</taxon>
        <taxon>Bacillati</taxon>
        <taxon>Bacillota</taxon>
        <taxon>Clostridia</taxon>
        <taxon>Peptostreptococcales</taxon>
        <taxon>Peptostreptococcaceae</taxon>
        <taxon>Asaccharospora</taxon>
    </lineage>
</organism>
<dbReference type="STRING" id="1121321.SAMN04488530_11531"/>
<dbReference type="PANTHER" id="PTHR33498:SF1">
    <property type="entry name" value="TRANSPOSASE FOR INSERTION SEQUENCE ELEMENT IS1557"/>
    <property type="match status" value="1"/>
</dbReference>
<proteinExistence type="predicted"/>
<reference evidence="3" key="1">
    <citation type="submission" date="2016-11" db="EMBL/GenBank/DDBJ databases">
        <authorList>
            <person name="Varghese N."/>
            <person name="Submissions S."/>
        </authorList>
    </citation>
    <scope>NUCLEOTIDE SEQUENCE [LARGE SCALE GENOMIC DNA]</scope>
    <source>
        <strain evidence="3">DSM 2635</strain>
    </source>
</reference>
<dbReference type="OrthoDB" id="2110692at2"/>
<keyword evidence="3" id="KW-1185">Reference proteome</keyword>
<accession>A0A1M5PPA5</accession>
<dbReference type="Proteomes" id="UP000243255">
    <property type="component" value="Unassembled WGS sequence"/>
</dbReference>
<dbReference type="InterPro" id="IPR002560">
    <property type="entry name" value="Transposase_DDE"/>
</dbReference>
<name>A0A1M5PPA5_9FIRM</name>
<dbReference type="PANTHER" id="PTHR33498">
    <property type="entry name" value="TRANSPOSASE FOR INSERTION SEQUENCE ELEMENT IS1557"/>
    <property type="match status" value="1"/>
</dbReference>
<gene>
    <name evidence="2" type="ORF">SAMN04488530_11531</name>
</gene>
<sequence length="95" mass="11372">MSVNLVNNETGKVFDILPDRRKHYLRQYFLSYSKEVREKVEFITTDMYETYIELGKELFPNATIILDKFHLVQLLTRNIKKFKIKSITKGKNTRI</sequence>
<feature type="domain" description="Transposase IS204/IS1001/IS1096/IS1165 DDE" evidence="1">
    <location>
        <begin position="7"/>
        <end position="85"/>
    </location>
</feature>
<dbReference type="Pfam" id="PF01610">
    <property type="entry name" value="DDE_Tnp_ISL3"/>
    <property type="match status" value="1"/>
</dbReference>
<dbReference type="InterPro" id="IPR047951">
    <property type="entry name" value="Transpos_ISL3"/>
</dbReference>
<dbReference type="EMBL" id="FQWX01000015">
    <property type="protein sequence ID" value="SHH03409.1"/>
    <property type="molecule type" value="Genomic_DNA"/>
</dbReference>
<evidence type="ECO:0000259" key="1">
    <source>
        <dbReference type="Pfam" id="PF01610"/>
    </source>
</evidence>
<dbReference type="AlphaFoldDB" id="A0A1M5PPA5"/>
<evidence type="ECO:0000313" key="2">
    <source>
        <dbReference type="EMBL" id="SHH03409.1"/>
    </source>
</evidence>
<evidence type="ECO:0000313" key="3">
    <source>
        <dbReference type="Proteomes" id="UP000243255"/>
    </source>
</evidence>